<proteinExistence type="predicted"/>
<dbReference type="AlphaFoldDB" id="A0AAV2B451"/>
<gene>
    <name evidence="2" type="ORF">LARSCL_LOCUS16846</name>
</gene>
<dbReference type="InterPro" id="IPR011333">
    <property type="entry name" value="SKP1/BTB/POZ_sf"/>
</dbReference>
<accession>A0AAV2B451</accession>
<comment type="caution">
    <text evidence="2">The sequence shown here is derived from an EMBL/GenBank/DDBJ whole genome shotgun (WGS) entry which is preliminary data.</text>
</comment>
<dbReference type="PROSITE" id="PS50097">
    <property type="entry name" value="BTB"/>
    <property type="match status" value="1"/>
</dbReference>
<dbReference type="EMBL" id="CAXIEN010000273">
    <property type="protein sequence ID" value="CAL1291025.1"/>
    <property type="molecule type" value="Genomic_DNA"/>
</dbReference>
<dbReference type="FunFam" id="3.30.710.10:FF:000159">
    <property type="entry name" value="Speckle-type POZ protein B"/>
    <property type="match status" value="1"/>
</dbReference>
<dbReference type="SMART" id="SM00225">
    <property type="entry name" value="BTB"/>
    <property type="match status" value="1"/>
</dbReference>
<dbReference type="Gene3D" id="3.30.710.10">
    <property type="entry name" value="Potassium Channel Kv1.1, Chain A"/>
    <property type="match status" value="1"/>
</dbReference>
<dbReference type="PANTHER" id="PTHR24413">
    <property type="entry name" value="SPECKLE-TYPE POZ PROTEIN"/>
    <property type="match status" value="1"/>
</dbReference>
<evidence type="ECO:0000259" key="1">
    <source>
        <dbReference type="PROSITE" id="PS50097"/>
    </source>
</evidence>
<sequence length="451" mass="51810">MDSGDTIKSIIIDFTLSVSFSNGKKDVLKEEKKAEFQSGSSQSVYWIYHSAKILYEGDLTVYCDMQKSEKMTLPYVSCSARTYIGKEQRYGVWKVRNFRQLLPSEKKKFILCSTSKNSPQINILGCLSKKTKSFHVDVQVIYNKPLFTFVKIALLTANGNLKWPTLEGFVFDNLTSSQTYEFPLILKHGYVSNAFSLIHPNGTLTLLCEIRVSNGLQYSEVSDSSYAIESVCKIMHREISKNVFEVLPKETGQKYAVKTHQISRNSIESNTPQTLKQDFMNFYTQKKHCDITLQVENESFPAHKSILCSRSSVFSSMFDHDMKETVNKKVEIVDMDADTLDRFLLFLYSETLENLEWNRATKLLYAANKYQVESLKKECSSFLMSHLSSPNVCEALVLSDLYQDEELRTKCQDFIFDNAAEIFSSKEWEIFTVGNPLLSAKMLQRYFSLKK</sequence>
<dbReference type="Pfam" id="PF00651">
    <property type="entry name" value="BTB"/>
    <property type="match status" value="1"/>
</dbReference>
<dbReference type="SUPFAM" id="SSF54695">
    <property type="entry name" value="POZ domain"/>
    <property type="match status" value="1"/>
</dbReference>
<evidence type="ECO:0000313" key="2">
    <source>
        <dbReference type="EMBL" id="CAL1291025.1"/>
    </source>
</evidence>
<feature type="domain" description="BTB" evidence="1">
    <location>
        <begin position="289"/>
        <end position="356"/>
    </location>
</feature>
<protein>
    <recommendedName>
        <fullName evidence="1">BTB domain-containing protein</fullName>
    </recommendedName>
</protein>
<dbReference type="InterPro" id="IPR000210">
    <property type="entry name" value="BTB/POZ_dom"/>
</dbReference>
<dbReference type="Proteomes" id="UP001497382">
    <property type="component" value="Unassembled WGS sequence"/>
</dbReference>
<name>A0AAV2B451_9ARAC</name>
<dbReference type="Gene3D" id="1.25.40.420">
    <property type="match status" value="1"/>
</dbReference>
<evidence type="ECO:0000313" key="3">
    <source>
        <dbReference type="Proteomes" id="UP001497382"/>
    </source>
</evidence>
<keyword evidence="3" id="KW-1185">Reference proteome</keyword>
<reference evidence="2 3" key="1">
    <citation type="submission" date="2024-04" db="EMBL/GenBank/DDBJ databases">
        <authorList>
            <person name="Rising A."/>
            <person name="Reimegard J."/>
            <person name="Sonavane S."/>
            <person name="Akerstrom W."/>
            <person name="Nylinder S."/>
            <person name="Hedman E."/>
            <person name="Kallberg Y."/>
        </authorList>
    </citation>
    <scope>NUCLEOTIDE SEQUENCE [LARGE SCALE GENOMIC DNA]</scope>
</reference>
<organism evidence="2 3">
    <name type="scientific">Larinioides sclopetarius</name>
    <dbReference type="NCBI Taxonomy" id="280406"/>
    <lineage>
        <taxon>Eukaryota</taxon>
        <taxon>Metazoa</taxon>
        <taxon>Ecdysozoa</taxon>
        <taxon>Arthropoda</taxon>
        <taxon>Chelicerata</taxon>
        <taxon>Arachnida</taxon>
        <taxon>Araneae</taxon>
        <taxon>Araneomorphae</taxon>
        <taxon>Entelegynae</taxon>
        <taxon>Araneoidea</taxon>
        <taxon>Araneidae</taxon>
        <taxon>Larinioides</taxon>
    </lineage>
</organism>